<keyword evidence="2" id="KW-1185">Reference proteome</keyword>
<name>A0A0J7KC14_LASNI</name>
<reference evidence="1 2" key="1">
    <citation type="submission" date="2015-04" db="EMBL/GenBank/DDBJ databases">
        <title>Lasius niger genome sequencing.</title>
        <authorList>
            <person name="Konorov E.A."/>
            <person name="Nikitin M.A."/>
            <person name="Kirill M.V."/>
            <person name="Chang P."/>
        </authorList>
    </citation>
    <scope>NUCLEOTIDE SEQUENCE [LARGE SCALE GENOMIC DNA]</scope>
    <source>
        <tissue evidence="1">Whole</tissue>
    </source>
</reference>
<evidence type="ECO:0000313" key="1">
    <source>
        <dbReference type="EMBL" id="KMQ87837.1"/>
    </source>
</evidence>
<sequence length="89" mass="9922">KTGSQLRQPKISTGNDDQSIVCIADDIIPFVFIGKTQDLIECDVPQNGTKHGTLWNPSLHISSTRLSLSRYRIVLFAKYESSILHMYGG</sequence>
<feature type="non-terminal residue" evidence="1">
    <location>
        <position position="1"/>
    </location>
</feature>
<proteinExistence type="predicted"/>
<gene>
    <name evidence="1" type="ORF">RF55_12779</name>
</gene>
<dbReference type="AlphaFoldDB" id="A0A0J7KC14"/>
<accession>A0A0J7KC14</accession>
<evidence type="ECO:0000313" key="2">
    <source>
        <dbReference type="Proteomes" id="UP000036403"/>
    </source>
</evidence>
<comment type="caution">
    <text evidence="1">The sequence shown here is derived from an EMBL/GenBank/DDBJ whole genome shotgun (WGS) entry which is preliminary data.</text>
</comment>
<dbReference type="PaxDb" id="67767-A0A0J7KC14"/>
<protein>
    <submittedName>
        <fullName evidence="1">Uncharacterized protein</fullName>
    </submittedName>
</protein>
<dbReference type="Proteomes" id="UP000036403">
    <property type="component" value="Unassembled WGS sequence"/>
</dbReference>
<organism evidence="1 2">
    <name type="scientific">Lasius niger</name>
    <name type="common">Black garden ant</name>
    <dbReference type="NCBI Taxonomy" id="67767"/>
    <lineage>
        <taxon>Eukaryota</taxon>
        <taxon>Metazoa</taxon>
        <taxon>Ecdysozoa</taxon>
        <taxon>Arthropoda</taxon>
        <taxon>Hexapoda</taxon>
        <taxon>Insecta</taxon>
        <taxon>Pterygota</taxon>
        <taxon>Neoptera</taxon>
        <taxon>Endopterygota</taxon>
        <taxon>Hymenoptera</taxon>
        <taxon>Apocrita</taxon>
        <taxon>Aculeata</taxon>
        <taxon>Formicoidea</taxon>
        <taxon>Formicidae</taxon>
        <taxon>Formicinae</taxon>
        <taxon>Lasius</taxon>
        <taxon>Lasius</taxon>
    </lineage>
</organism>
<dbReference type="EMBL" id="LBMM01009853">
    <property type="protein sequence ID" value="KMQ87837.1"/>
    <property type="molecule type" value="Genomic_DNA"/>
</dbReference>